<reference evidence="3" key="4">
    <citation type="submission" date="2019-03" db="UniProtKB">
        <authorList>
            <consortium name="EnsemblPlants"/>
        </authorList>
    </citation>
    <scope>IDENTIFICATION</scope>
</reference>
<feature type="transmembrane region" description="Helical" evidence="1">
    <location>
        <begin position="597"/>
        <end position="617"/>
    </location>
</feature>
<keyword evidence="1" id="KW-0472">Membrane</keyword>
<name>A0A452ZIE2_AEGTS</name>
<dbReference type="EnsemblPlants" id="AET1Gv20793900.3">
    <property type="protein sequence ID" value="AET1Gv20793900.3"/>
    <property type="gene ID" value="AET1Gv20793900"/>
</dbReference>
<evidence type="ECO:0000256" key="1">
    <source>
        <dbReference type="SAM" id="Phobius"/>
    </source>
</evidence>
<feature type="domain" description="E3 ubiquitin-protein ligase MARCHF6-like C-terminal" evidence="2">
    <location>
        <begin position="458"/>
        <end position="624"/>
    </location>
</feature>
<proteinExistence type="predicted"/>
<evidence type="ECO:0000259" key="2">
    <source>
        <dbReference type="Pfam" id="PF23113"/>
    </source>
</evidence>
<keyword evidence="1" id="KW-0812">Transmembrane</keyword>
<feature type="transmembrane region" description="Helical" evidence="1">
    <location>
        <begin position="185"/>
        <end position="207"/>
    </location>
</feature>
<feature type="transmembrane region" description="Helical" evidence="1">
    <location>
        <begin position="427"/>
        <end position="443"/>
    </location>
</feature>
<dbReference type="PANTHER" id="PTHR13145:SF1">
    <property type="entry name" value="RING-CH-TYPE DOMAIN-CONTAINING PROTEIN"/>
    <property type="match status" value="1"/>
</dbReference>
<protein>
    <recommendedName>
        <fullName evidence="2">E3 ubiquitin-protein ligase MARCHF6-like C-terminal domain-containing protein</fullName>
    </recommendedName>
</protein>
<dbReference type="GO" id="GO:0036503">
    <property type="term" value="P:ERAD pathway"/>
    <property type="evidence" value="ECO:0007669"/>
    <property type="project" value="TreeGrafter"/>
</dbReference>
<dbReference type="Pfam" id="PF23113">
    <property type="entry name" value="MARCHF6_C"/>
    <property type="match status" value="1"/>
</dbReference>
<keyword evidence="4" id="KW-1185">Reference proteome</keyword>
<reference evidence="3" key="3">
    <citation type="journal article" date="2017" name="Nature">
        <title>Genome sequence of the progenitor of the wheat D genome Aegilops tauschii.</title>
        <authorList>
            <person name="Luo M.C."/>
            <person name="Gu Y.Q."/>
            <person name="Puiu D."/>
            <person name="Wang H."/>
            <person name="Twardziok S.O."/>
            <person name="Deal K.R."/>
            <person name="Huo N."/>
            <person name="Zhu T."/>
            <person name="Wang L."/>
            <person name="Wang Y."/>
            <person name="McGuire P.E."/>
            <person name="Liu S."/>
            <person name="Long H."/>
            <person name="Ramasamy R.K."/>
            <person name="Rodriguez J.C."/>
            <person name="Van S.L."/>
            <person name="Yuan L."/>
            <person name="Wang Z."/>
            <person name="Xia Z."/>
            <person name="Xiao L."/>
            <person name="Anderson O.D."/>
            <person name="Ouyang S."/>
            <person name="Liang Y."/>
            <person name="Zimin A.V."/>
            <person name="Pertea G."/>
            <person name="Qi P."/>
            <person name="Bennetzen J.L."/>
            <person name="Dai X."/>
            <person name="Dawson M.W."/>
            <person name="Muller H.G."/>
            <person name="Kugler K."/>
            <person name="Rivarola-Duarte L."/>
            <person name="Spannagl M."/>
            <person name="Mayer K.F.X."/>
            <person name="Lu F.H."/>
            <person name="Bevan M.W."/>
            <person name="Leroy P."/>
            <person name="Li P."/>
            <person name="You F.M."/>
            <person name="Sun Q."/>
            <person name="Liu Z."/>
            <person name="Lyons E."/>
            <person name="Wicker T."/>
            <person name="Salzberg S.L."/>
            <person name="Devos K.M."/>
            <person name="Dvorak J."/>
        </authorList>
    </citation>
    <scope>NUCLEOTIDE SEQUENCE [LARGE SCALE GENOMIC DNA]</scope>
    <source>
        <strain evidence="3">cv. AL8/78</strain>
    </source>
</reference>
<reference evidence="4" key="2">
    <citation type="journal article" date="2017" name="Nat. Plants">
        <title>The Aegilops tauschii genome reveals multiple impacts of transposons.</title>
        <authorList>
            <person name="Zhao G."/>
            <person name="Zou C."/>
            <person name="Li K."/>
            <person name="Wang K."/>
            <person name="Li T."/>
            <person name="Gao L."/>
            <person name="Zhang X."/>
            <person name="Wang H."/>
            <person name="Yang Z."/>
            <person name="Liu X."/>
            <person name="Jiang W."/>
            <person name="Mao L."/>
            <person name="Kong X."/>
            <person name="Jiao Y."/>
            <person name="Jia J."/>
        </authorList>
    </citation>
    <scope>NUCLEOTIDE SEQUENCE [LARGE SCALE GENOMIC DNA]</scope>
    <source>
        <strain evidence="4">cv. AL8/78</strain>
    </source>
</reference>
<evidence type="ECO:0000313" key="3">
    <source>
        <dbReference type="EnsemblPlants" id="AET1Gv20793900.3"/>
    </source>
</evidence>
<feature type="transmembrane region" description="Helical" evidence="1">
    <location>
        <begin position="566"/>
        <end position="585"/>
    </location>
</feature>
<evidence type="ECO:0000313" key="4">
    <source>
        <dbReference type="Proteomes" id="UP000015105"/>
    </source>
</evidence>
<dbReference type="PANTHER" id="PTHR13145">
    <property type="entry name" value="SSM4 PROTEIN"/>
    <property type="match status" value="1"/>
</dbReference>
<dbReference type="STRING" id="200361.A0A452ZIE2"/>
<accession>A0A452ZIE2</accession>
<feature type="transmembrane region" description="Helical" evidence="1">
    <location>
        <begin position="464"/>
        <end position="487"/>
    </location>
</feature>
<feature type="transmembrane region" description="Helical" evidence="1">
    <location>
        <begin position="499"/>
        <end position="516"/>
    </location>
</feature>
<reference evidence="4" key="1">
    <citation type="journal article" date="2014" name="Science">
        <title>Ancient hybridizations among the ancestral genomes of bread wheat.</title>
        <authorList>
            <consortium name="International Wheat Genome Sequencing Consortium,"/>
            <person name="Marcussen T."/>
            <person name="Sandve S.R."/>
            <person name="Heier L."/>
            <person name="Spannagl M."/>
            <person name="Pfeifer M."/>
            <person name="Jakobsen K.S."/>
            <person name="Wulff B.B."/>
            <person name="Steuernagel B."/>
            <person name="Mayer K.F."/>
            <person name="Olsen O.A."/>
        </authorList>
    </citation>
    <scope>NUCLEOTIDE SEQUENCE [LARGE SCALE GENOMIC DNA]</scope>
    <source>
        <strain evidence="4">cv. AL8/78</strain>
    </source>
</reference>
<sequence length="641" mass="71053">MLMRLMVSFQLCNNDISIRPVYAADAPARLPVSEFMAGFSHKLMDLLLLLICLVPALVMYLITLGAWLFALARSFAQVHHLLSLRPSVASIVAQTAIFILRLPGIILRGVVGSIPSVALIVAQSAIFILRLPGIFLRGVVRSIPAANFCLNLLSAKILHPVFFGWALDICTSEMFGATMSQRFKLMLASSFASTVLHWYFGCIFWHLGLRFFRLLDKILRPGIAIPFVHYEAHEPFYKFYLKKLHILFVGIISMVLVILVPIQIGGLLVPELFPFHITYFNCGAKGISFWQAPRNYVDSVSHALLLKFLIDNTKTLVYLEWLVKKVTQYSFVTTGHALGLSDSLSIWPDDASGHDEIGSSVAPEDQYDRINEAKDGRRSVAAATILSLVLAWLTIVVFNLAVLIFPISIGHAITRLPLAGGLKSDDMLALAIGFGAISTVIAASRDSFAYMTSGRTHLLALNRYLVVFLWLVIAPFLTGVLVDLSLISPFTGLDDDVPAVGLSYYWGLGCLSLKIWGKQARRTRARCLRAYFIDERWGPKLNQAKADWDSGIAPMWWFLRDVCMPIVAKLLAALGVPYVLAKGVFPRFGCSVAMNSAVYRFVWLGSLGFYLAKALCAKLHDSIRDARYVVGQRLEDVADGS</sequence>
<organism evidence="3 4">
    <name type="scientific">Aegilops tauschii subsp. strangulata</name>
    <name type="common">Goatgrass</name>
    <dbReference type="NCBI Taxonomy" id="200361"/>
    <lineage>
        <taxon>Eukaryota</taxon>
        <taxon>Viridiplantae</taxon>
        <taxon>Streptophyta</taxon>
        <taxon>Embryophyta</taxon>
        <taxon>Tracheophyta</taxon>
        <taxon>Spermatophyta</taxon>
        <taxon>Magnoliopsida</taxon>
        <taxon>Liliopsida</taxon>
        <taxon>Poales</taxon>
        <taxon>Poaceae</taxon>
        <taxon>BOP clade</taxon>
        <taxon>Pooideae</taxon>
        <taxon>Triticodae</taxon>
        <taxon>Triticeae</taxon>
        <taxon>Triticinae</taxon>
        <taxon>Aegilops</taxon>
    </lineage>
</organism>
<feature type="transmembrane region" description="Helical" evidence="1">
    <location>
        <begin position="47"/>
        <end position="70"/>
    </location>
</feature>
<feature type="transmembrane region" description="Helical" evidence="1">
    <location>
        <begin position="82"/>
        <end position="100"/>
    </location>
</feature>
<reference evidence="3" key="5">
    <citation type="journal article" date="2021" name="G3 (Bethesda)">
        <title>Aegilops tauschii genome assembly Aet v5.0 features greater sequence contiguity and improved annotation.</title>
        <authorList>
            <person name="Wang L."/>
            <person name="Zhu T."/>
            <person name="Rodriguez J.C."/>
            <person name="Deal K.R."/>
            <person name="Dubcovsky J."/>
            <person name="McGuire P.E."/>
            <person name="Lux T."/>
            <person name="Spannagl M."/>
            <person name="Mayer K.F.X."/>
            <person name="Baldrich P."/>
            <person name="Meyers B.C."/>
            <person name="Huo N."/>
            <person name="Gu Y.Q."/>
            <person name="Zhou H."/>
            <person name="Devos K.M."/>
            <person name="Bennetzen J.L."/>
            <person name="Unver T."/>
            <person name="Budak H."/>
            <person name="Gulick P.J."/>
            <person name="Galiba G."/>
            <person name="Kalapos B."/>
            <person name="Nelson D.R."/>
            <person name="Li P."/>
            <person name="You F.M."/>
            <person name="Luo M.C."/>
            <person name="Dvorak J."/>
        </authorList>
    </citation>
    <scope>NUCLEOTIDE SEQUENCE [LARGE SCALE GENOMIC DNA]</scope>
    <source>
        <strain evidence="3">cv. AL8/78</strain>
    </source>
</reference>
<dbReference type="InterPro" id="IPR056521">
    <property type="entry name" value="MARCHF6-like_C"/>
</dbReference>
<feature type="transmembrane region" description="Helical" evidence="1">
    <location>
        <begin position="380"/>
        <end position="407"/>
    </location>
</feature>
<dbReference type="Gramene" id="AET1Gv20793900.3">
    <property type="protein sequence ID" value="AET1Gv20793900.3"/>
    <property type="gene ID" value="AET1Gv20793900"/>
</dbReference>
<feature type="transmembrane region" description="Helical" evidence="1">
    <location>
        <begin position="106"/>
        <end position="129"/>
    </location>
</feature>
<dbReference type="Proteomes" id="UP000015105">
    <property type="component" value="Chromosome 1D"/>
</dbReference>
<dbReference type="GO" id="GO:0005789">
    <property type="term" value="C:endoplasmic reticulum membrane"/>
    <property type="evidence" value="ECO:0007669"/>
    <property type="project" value="TreeGrafter"/>
</dbReference>
<feature type="transmembrane region" description="Helical" evidence="1">
    <location>
        <begin position="244"/>
        <end position="269"/>
    </location>
</feature>
<dbReference type="AlphaFoldDB" id="A0A452ZIE2"/>
<keyword evidence="1" id="KW-1133">Transmembrane helix</keyword>